<reference evidence="1" key="1">
    <citation type="submission" date="2022-09" db="EMBL/GenBank/DDBJ databases">
        <title>A Global Phylogenomic Analysis of the Shiitake Genus Lentinula.</title>
        <authorList>
            <consortium name="DOE Joint Genome Institute"/>
            <person name="Sierra-Patev S."/>
            <person name="Min B."/>
            <person name="Naranjo-Ortiz M."/>
            <person name="Looney B."/>
            <person name="Konkel Z."/>
            <person name="Slot J.C."/>
            <person name="Sakamoto Y."/>
            <person name="Steenwyk J.L."/>
            <person name="Rokas A."/>
            <person name="Carro J."/>
            <person name="Camarero S."/>
            <person name="Ferreira P."/>
            <person name="Molpeceres G."/>
            <person name="Ruiz-Duenas F.J."/>
            <person name="Serrano A."/>
            <person name="Henrissat B."/>
            <person name="Drula E."/>
            <person name="Hughes K.W."/>
            <person name="Mata J.L."/>
            <person name="Ishikawa N.K."/>
            <person name="Vargas-Isla R."/>
            <person name="Ushijima S."/>
            <person name="Smith C.A."/>
            <person name="Ahrendt S."/>
            <person name="Andreopoulos W."/>
            <person name="He G."/>
            <person name="Labutti K."/>
            <person name="Lipzen A."/>
            <person name="Ng V."/>
            <person name="Riley R."/>
            <person name="Sandor L."/>
            <person name="Barry K."/>
            <person name="Martinez A.T."/>
            <person name="Xiao Y."/>
            <person name="Gibbons J.G."/>
            <person name="Terashima K."/>
            <person name="Grigoriev I.V."/>
            <person name="Hibbett D.S."/>
        </authorList>
    </citation>
    <scope>NUCLEOTIDE SEQUENCE</scope>
    <source>
        <strain evidence="1">TMI1499</strain>
    </source>
</reference>
<name>A0ACC1U706_9AGAR</name>
<comment type="caution">
    <text evidence="1">The sequence shown here is derived from an EMBL/GenBank/DDBJ whole genome shotgun (WGS) entry which is preliminary data.</text>
</comment>
<sequence length="1496" mass="168942">MKKTFKIVKARLRPPETPESHTRATTSSKPLLRTTLNAAETSIRLLKELSDAVPFIGIAASAAIFIIEGCKRYARNSRSYEELLKSVQNLDRLLSPYKDGNSVLASEVTKSLDTFTSAILNVRSEVERLQSSNRLFQFVNSADNEIRVTELIQKVKEAIDNIMASSLASLLHISRGVQDITNGIKEIGLSQSLLALNPVHTARYNCVDRDQCLTGTRVTVLDDIQKWFDEGEEQIYWLNGAAGMGKTAIALSVAHRLVSNRQLLMATFFCSRESADRKDAGLIFPTIACQLASLNRGFQDALVESLGRYPYAGSALPHEQVQRLILEPLQKVEPPTTVALVIDALDECDDDRASEKILLALLQHVHCIPSLKIFVSCRPAAYVEALLSSGARRRMFKLHYVPTDVVDGDLRLYYHQRLEEIRIMKVETADWPPEQTIEKLVQQAAGLFIFAVTVCRYVASRGDPKRRLEHITSLTKGKYDNALSVDMLYTEVLSAALQKIPDPRDRRDFARILATVMLAQESLTMNALGQLLRIETTVVCDLLRDLHPILSVPDEIGALPDDVVHTFHASLPEYMTARNRVGEKVPLIYVDPSIHHLEMALCCLRCMNRELKRIIPFAGRFSSEDNAQSILIAQTCISKALRYATLYWADHFSSALPEGLQEQELPLLLREELQQFTSTKLLFWFECICLLNAAESIIEILIKGKHSFMSLLSISGLPTSRHPTLELLEDAYHAANDFFPILRSVFAGHIYHSFLMLLPQETLLYRRYKHHLPPDWKVTGQHRKTWNPLIRSLQLTPFSDTVTFSPDERRILEVDSYVSAVTVLSSTWRAISTMLPEPPVYTKWDHEKIPGVDAAFPRLDSDNLQPAITSTVWLPSGQIVSCCTILSDIETPYRSYCYVSLWDSETGAHLRLLYKTMENTNMFLPMLKSSPDFRYIGHSTPSVHILWDTETWDKIIFSPTRTPFYRCFAVSNSYYLIGAEIRNIAGESPSLFTLAIDPQQVMSCAFSCDEQTIALGLTGGLIEAWRFPLSKMVASYQLAPAAAESPEIHLSLASSPRSNFIAVCFGVEVYLLHIADDSIAPAGHFRGPYPAYLRAVSYSPGGQYIACRDNNGMVHVWSPETSIAQMPEFEGSSDSWQSIRSSSCCFIDARFCISGAHDGSLSIWECDTGAIIQSWDAQSSVNAIATSTDGRFIASSGFEEARIWSITKVDRAEPFNLELEVVIAAPVEVVGFIPSTCAVTFSLDSTILAISTGFNVDIWKLDESNNWQRFTQIRTSLTRFIPHDDVALADDFIRGNSSSLRALRFSYQWLAHSYHKLGVRVPSYFGYQISEAEYAESLQQCRCAFEWWKLPNSQLDILTFAHFQLYFSPDTKYILTPSGIYEVATGKEVVNHERVRRPWEDREFEELEVKYFWENNKDYYKRNGILKTLHPVHFRTGWIADSEDSLCFWIPHSHYHDTWPWTPWYSCASNGDRFAFISRDNSNLVFIHVPGAGVVN</sequence>
<accession>A0ACC1U706</accession>
<keyword evidence="2" id="KW-1185">Reference proteome</keyword>
<dbReference type="EMBL" id="MU795012">
    <property type="protein sequence ID" value="KAJ3812800.1"/>
    <property type="molecule type" value="Genomic_DNA"/>
</dbReference>
<proteinExistence type="predicted"/>
<organism evidence="1 2">
    <name type="scientific">Lentinula aff. lateritia</name>
    <dbReference type="NCBI Taxonomy" id="2804960"/>
    <lineage>
        <taxon>Eukaryota</taxon>
        <taxon>Fungi</taxon>
        <taxon>Dikarya</taxon>
        <taxon>Basidiomycota</taxon>
        <taxon>Agaricomycotina</taxon>
        <taxon>Agaricomycetes</taxon>
        <taxon>Agaricomycetidae</taxon>
        <taxon>Agaricales</taxon>
        <taxon>Marasmiineae</taxon>
        <taxon>Omphalotaceae</taxon>
        <taxon>Lentinula</taxon>
    </lineage>
</organism>
<protein>
    <submittedName>
        <fullName evidence="1">Uncharacterized protein</fullName>
    </submittedName>
</protein>
<gene>
    <name evidence="1" type="ORF">F5876DRAFT_74508</name>
</gene>
<evidence type="ECO:0000313" key="2">
    <source>
        <dbReference type="Proteomes" id="UP001163835"/>
    </source>
</evidence>
<dbReference type="Proteomes" id="UP001163835">
    <property type="component" value="Unassembled WGS sequence"/>
</dbReference>
<evidence type="ECO:0000313" key="1">
    <source>
        <dbReference type="EMBL" id="KAJ3812800.1"/>
    </source>
</evidence>